<dbReference type="AlphaFoldDB" id="A0A1H8TLB7"/>
<evidence type="ECO:0000256" key="1">
    <source>
        <dbReference type="SAM" id="SignalP"/>
    </source>
</evidence>
<dbReference type="EMBL" id="FOEG01000004">
    <property type="protein sequence ID" value="SEO91645.1"/>
    <property type="molecule type" value="Genomic_DNA"/>
</dbReference>
<gene>
    <name evidence="2" type="ORF">SAMN04488052_104291</name>
</gene>
<dbReference type="STRING" id="406100.SAMN04488052_104291"/>
<feature type="chain" id="PRO_5011622993" evidence="1">
    <location>
        <begin position="23"/>
        <end position="404"/>
    </location>
</feature>
<dbReference type="OrthoDB" id="9770043at2"/>
<protein>
    <submittedName>
        <fullName evidence="2">Glucose/arabinose dehydrogenase, beta-propeller fold</fullName>
    </submittedName>
</protein>
<dbReference type="PANTHER" id="PTHR19328:SF53">
    <property type="entry name" value="MEMBRANE PROTEIN"/>
    <property type="match status" value="1"/>
</dbReference>
<keyword evidence="3" id="KW-1185">Reference proteome</keyword>
<feature type="signal peptide" evidence="1">
    <location>
        <begin position="1"/>
        <end position="22"/>
    </location>
</feature>
<dbReference type="Gene3D" id="2.120.10.30">
    <property type="entry name" value="TolB, C-terminal domain"/>
    <property type="match status" value="1"/>
</dbReference>
<keyword evidence="1" id="KW-0732">Signal</keyword>
<evidence type="ECO:0000313" key="3">
    <source>
        <dbReference type="Proteomes" id="UP000199657"/>
    </source>
</evidence>
<dbReference type="InterPro" id="IPR011041">
    <property type="entry name" value="Quinoprot_gluc/sorb_DH_b-prop"/>
</dbReference>
<name>A0A1H8TLB7_9GAMM</name>
<evidence type="ECO:0000313" key="2">
    <source>
        <dbReference type="EMBL" id="SEO91645.1"/>
    </source>
</evidence>
<reference evidence="2 3" key="1">
    <citation type="submission" date="2016-10" db="EMBL/GenBank/DDBJ databases">
        <authorList>
            <person name="de Groot N.N."/>
        </authorList>
    </citation>
    <scope>NUCLEOTIDE SEQUENCE [LARGE SCALE GENOMIC DNA]</scope>
    <source>
        <strain evidence="2 3">CGMCC 1.6291</strain>
    </source>
</reference>
<sequence length="404" mass="43152">MTRTLGTVSIALACLALSAATADERGACKDDGELSLPDGFCAQEVATDLGPLGQMAITGDGDIYVAVRDTEDRHGGIVGLRDTTDDGLLDEHVTFGERGATGLALQDDRLYVSERQRILSSPLHPDRLGPGDTPRVIAHDLPDSPTPRALLIRDDALYVGVAAQTRYCESGDNDAAGQDPCEERERAGGIWRFEARETGQSQSRETRFAAGIRDATAMHWNPRDEHLYTVDAVPPASDSQGATASDLLRVPESSDFGWPYCTFSTALDRHLQTVAYGGDGVSDSGCAPFQRPLHPLSGGTEPTALLFYGGHQFPEAYRRAAFIAFNGAGDDGAQARVDLVPLDENGHPSGGQKRFADGFADGDATAPQRLLSLAQGPEGSLFVSDSQEGTIWRVEYRGSEGDID</sequence>
<dbReference type="RefSeq" id="WP_091643717.1">
    <property type="nucleotide sequence ID" value="NZ_FOEG01000004.1"/>
</dbReference>
<accession>A0A1H8TLB7</accession>
<organism evidence="2 3">
    <name type="scientific">Aquisalimonas asiatica</name>
    <dbReference type="NCBI Taxonomy" id="406100"/>
    <lineage>
        <taxon>Bacteria</taxon>
        <taxon>Pseudomonadati</taxon>
        <taxon>Pseudomonadota</taxon>
        <taxon>Gammaproteobacteria</taxon>
        <taxon>Chromatiales</taxon>
        <taxon>Ectothiorhodospiraceae</taxon>
        <taxon>Aquisalimonas</taxon>
    </lineage>
</organism>
<dbReference type="InterPro" id="IPR011042">
    <property type="entry name" value="6-blade_b-propeller_TolB-like"/>
</dbReference>
<proteinExistence type="predicted"/>
<dbReference type="PANTHER" id="PTHR19328">
    <property type="entry name" value="HEDGEHOG-INTERACTING PROTEIN"/>
    <property type="match status" value="1"/>
</dbReference>
<dbReference type="Proteomes" id="UP000199657">
    <property type="component" value="Unassembled WGS sequence"/>
</dbReference>
<dbReference type="SUPFAM" id="SSF50952">
    <property type="entry name" value="Soluble quinoprotein glucose dehydrogenase"/>
    <property type="match status" value="1"/>
</dbReference>